<evidence type="ECO:0000313" key="4">
    <source>
        <dbReference type="Proteomes" id="UP000050901"/>
    </source>
</evidence>
<evidence type="ECO:0000256" key="2">
    <source>
        <dbReference type="RuleBase" id="RU362080"/>
    </source>
</evidence>
<name>A0A0R1PBC0_LIMMU</name>
<dbReference type="EMBL" id="AZEQ01000008">
    <property type="protein sequence ID" value="KRL25883.1"/>
    <property type="molecule type" value="Genomic_DNA"/>
</dbReference>
<evidence type="ECO:0000313" key="3">
    <source>
        <dbReference type="EMBL" id="KRL25883.1"/>
    </source>
</evidence>
<dbReference type="InterPro" id="IPR006442">
    <property type="entry name" value="Antitoxin_Phd/YefM"/>
</dbReference>
<comment type="function">
    <text evidence="2">Antitoxin component of a type II toxin-antitoxin (TA) system.</text>
</comment>
<dbReference type="SUPFAM" id="SSF143120">
    <property type="entry name" value="YefM-like"/>
    <property type="match status" value="1"/>
</dbReference>
<gene>
    <name evidence="3" type="ORF">FC47_GL001917</name>
</gene>
<evidence type="ECO:0000256" key="1">
    <source>
        <dbReference type="ARBA" id="ARBA00009981"/>
    </source>
</evidence>
<dbReference type="AlphaFoldDB" id="A0A0R1PBC0"/>
<protein>
    <recommendedName>
        <fullName evidence="2">Antitoxin</fullName>
    </recommendedName>
</protein>
<dbReference type="PATRIC" id="fig|1423771.3.peg.1987"/>
<accession>A0A0R1PBC0</accession>
<proteinExistence type="inferred from homology"/>
<dbReference type="RefSeq" id="WP_056968154.1">
    <property type="nucleotide sequence ID" value="NZ_AZEQ01000008.1"/>
</dbReference>
<comment type="caution">
    <text evidence="3">The sequence shown here is derived from an EMBL/GenBank/DDBJ whole genome shotgun (WGS) entry which is preliminary data.</text>
</comment>
<comment type="similarity">
    <text evidence="1 2">Belongs to the phD/YefM antitoxin family.</text>
</comment>
<organism evidence="3 4">
    <name type="scientific">Limosilactobacillus mucosae DSM 13345</name>
    <dbReference type="NCBI Taxonomy" id="1423771"/>
    <lineage>
        <taxon>Bacteria</taxon>
        <taxon>Bacillati</taxon>
        <taxon>Bacillota</taxon>
        <taxon>Bacilli</taxon>
        <taxon>Lactobacillales</taxon>
        <taxon>Lactobacillaceae</taxon>
        <taxon>Limosilactobacillus</taxon>
    </lineage>
</organism>
<dbReference type="Pfam" id="PF02604">
    <property type="entry name" value="PhdYeFM_antitox"/>
    <property type="match status" value="1"/>
</dbReference>
<dbReference type="Proteomes" id="UP000050901">
    <property type="component" value="Unassembled WGS sequence"/>
</dbReference>
<sequence length="104" mass="11615">MLKNDVPTSDINVLKDSTSSVFEQAAKAQTGVYILDHNVPSGVVMSVNDYEKMVDENERMLDEITELKAMIRLSNAAPELVSDYQVRGEIALQEPVIDENDGWE</sequence>
<dbReference type="InterPro" id="IPR036165">
    <property type="entry name" value="YefM-like_sf"/>
</dbReference>
<reference evidence="3 4" key="1">
    <citation type="journal article" date="2015" name="Genome Announc.">
        <title>Expanding the biotechnology potential of lactobacilli through comparative genomics of 213 strains and associated genera.</title>
        <authorList>
            <person name="Sun Z."/>
            <person name="Harris H.M."/>
            <person name="McCann A."/>
            <person name="Guo C."/>
            <person name="Argimon S."/>
            <person name="Zhang W."/>
            <person name="Yang X."/>
            <person name="Jeffery I.B."/>
            <person name="Cooney J.C."/>
            <person name="Kagawa T.F."/>
            <person name="Liu W."/>
            <person name="Song Y."/>
            <person name="Salvetti E."/>
            <person name="Wrobel A."/>
            <person name="Rasinkangas P."/>
            <person name="Parkhill J."/>
            <person name="Rea M.C."/>
            <person name="O'Sullivan O."/>
            <person name="Ritari J."/>
            <person name="Douillard F.P."/>
            <person name="Paul Ross R."/>
            <person name="Yang R."/>
            <person name="Briner A.E."/>
            <person name="Felis G.E."/>
            <person name="de Vos W.M."/>
            <person name="Barrangou R."/>
            <person name="Klaenhammer T.R."/>
            <person name="Caufield P.W."/>
            <person name="Cui Y."/>
            <person name="Zhang H."/>
            <person name="O'Toole P.W."/>
        </authorList>
    </citation>
    <scope>NUCLEOTIDE SEQUENCE [LARGE SCALE GENOMIC DNA]</scope>
    <source>
        <strain evidence="3 4">DSM 13345</strain>
    </source>
</reference>